<dbReference type="EMBL" id="FNDX01000001">
    <property type="protein sequence ID" value="SDH77640.1"/>
    <property type="molecule type" value="Genomic_DNA"/>
</dbReference>
<keyword evidence="3" id="KW-1185">Reference proteome</keyword>
<feature type="domain" description="TniQ" evidence="1">
    <location>
        <begin position="10"/>
        <end position="137"/>
    </location>
</feature>
<accession>A0A1G8F684</accession>
<evidence type="ECO:0000313" key="3">
    <source>
        <dbReference type="Proteomes" id="UP000199050"/>
    </source>
</evidence>
<evidence type="ECO:0000313" key="2">
    <source>
        <dbReference type="EMBL" id="SDH77640.1"/>
    </source>
</evidence>
<dbReference type="Proteomes" id="UP000199050">
    <property type="component" value="Unassembled WGS sequence"/>
</dbReference>
<name>A0A1G8F684_9BACL</name>
<proteinExistence type="predicted"/>
<reference evidence="3" key="1">
    <citation type="submission" date="2016-10" db="EMBL/GenBank/DDBJ databases">
        <authorList>
            <person name="Varghese N."/>
            <person name="Submissions S."/>
        </authorList>
    </citation>
    <scope>NUCLEOTIDE SEQUENCE [LARGE SCALE GENOMIC DNA]</scope>
    <source>
        <strain evidence="3">CGMCC 1.11012</strain>
    </source>
</reference>
<dbReference type="STRING" id="1174501.SAMN05216192_101145"/>
<dbReference type="AlphaFoldDB" id="A0A1G8F684"/>
<gene>
    <name evidence="2" type="ORF">SAMN05216192_101145</name>
</gene>
<evidence type="ECO:0000259" key="1">
    <source>
        <dbReference type="Pfam" id="PF06527"/>
    </source>
</evidence>
<dbReference type="RefSeq" id="WP_167360564.1">
    <property type="nucleotide sequence ID" value="NZ_FNDX01000001.1"/>
</dbReference>
<sequence length="439" mass="51636">MNKLLVLPQPLHPKPFYDESLSGFLLRFSLINRIPPRFLYGKLEKFMEKQISNYCIDREILNDRDLKFIANISNNKIEDISNMRITENKIHGNLISYDDLETVKAKVCPYCLSDIEYIRKIWLLSIVTACPHHKVQLIDCCSICSKDISWRRGNLFICTCGHRHKKSQAPIAATSTVKFSEFIYSKCNLYKDNLILSNNSYFIDCDLLTLNSMLHYLGRELTTGLSVENKYKRGNISFSEYVQFQLDVIQILKNWPEGYRDFLSNLHLITDLTLDTLENSLYKFQRLQRGNLKPLIEEFHLYMKPIEEKKALEEIQSYRRALASFKVVEKQLSLKRKAQGFLGLKEVVKLLGCQEWHIRFWIDKGFMKKCGDNKYYNEVTLESFQKFKRTYITLKDIQKKLKTSYSQLLRKGMIPVSGLKIDGGRMYLYRKKDIKLLLK</sequence>
<organism evidence="2 3">
    <name type="scientific">Paenibacillus typhae</name>
    <dbReference type="NCBI Taxonomy" id="1174501"/>
    <lineage>
        <taxon>Bacteria</taxon>
        <taxon>Bacillati</taxon>
        <taxon>Bacillota</taxon>
        <taxon>Bacilli</taxon>
        <taxon>Bacillales</taxon>
        <taxon>Paenibacillaceae</taxon>
        <taxon>Paenibacillus</taxon>
    </lineage>
</organism>
<dbReference type="Pfam" id="PF06527">
    <property type="entry name" value="TniQ"/>
    <property type="match status" value="1"/>
</dbReference>
<protein>
    <submittedName>
        <fullName evidence="2">TniQ protein</fullName>
    </submittedName>
</protein>
<dbReference type="InterPro" id="IPR009492">
    <property type="entry name" value="TniQ"/>
</dbReference>